<evidence type="ECO:0000313" key="3">
    <source>
        <dbReference type="Proteomes" id="UP000677054"/>
    </source>
</evidence>
<dbReference type="OrthoDB" id="5559822at2759"/>
<reference evidence="2" key="1">
    <citation type="submission" date="2020-11" db="EMBL/GenBank/DDBJ databases">
        <authorList>
            <person name="Tran Van P."/>
        </authorList>
    </citation>
    <scope>NUCLEOTIDE SEQUENCE</scope>
</reference>
<dbReference type="AlphaFoldDB" id="A0A7R8XB16"/>
<dbReference type="EMBL" id="LR900594">
    <property type="protein sequence ID" value="CAD7246239.1"/>
    <property type="molecule type" value="Genomic_DNA"/>
</dbReference>
<feature type="region of interest" description="Disordered" evidence="1">
    <location>
        <begin position="250"/>
        <end position="279"/>
    </location>
</feature>
<feature type="compositionally biased region" description="Basic and acidic residues" evidence="1">
    <location>
        <begin position="119"/>
        <end position="136"/>
    </location>
</feature>
<feature type="compositionally biased region" description="Basic and acidic residues" evidence="1">
    <location>
        <begin position="20"/>
        <end position="36"/>
    </location>
</feature>
<dbReference type="EMBL" id="CAJPEV010001077">
    <property type="protein sequence ID" value="CAG0890568.1"/>
    <property type="molecule type" value="Genomic_DNA"/>
</dbReference>
<name>A0A7R8XB16_9CRUS</name>
<accession>A0A7R8XB16</accession>
<gene>
    <name evidence="2" type="ORF">DSTB1V02_LOCUS6095</name>
</gene>
<evidence type="ECO:0000313" key="2">
    <source>
        <dbReference type="EMBL" id="CAD7246239.1"/>
    </source>
</evidence>
<keyword evidence="3" id="KW-1185">Reference proteome</keyword>
<evidence type="ECO:0000256" key="1">
    <source>
        <dbReference type="SAM" id="MobiDB-lite"/>
    </source>
</evidence>
<organism evidence="2">
    <name type="scientific">Darwinula stevensoni</name>
    <dbReference type="NCBI Taxonomy" id="69355"/>
    <lineage>
        <taxon>Eukaryota</taxon>
        <taxon>Metazoa</taxon>
        <taxon>Ecdysozoa</taxon>
        <taxon>Arthropoda</taxon>
        <taxon>Crustacea</taxon>
        <taxon>Oligostraca</taxon>
        <taxon>Ostracoda</taxon>
        <taxon>Podocopa</taxon>
        <taxon>Podocopida</taxon>
        <taxon>Darwinulocopina</taxon>
        <taxon>Darwinuloidea</taxon>
        <taxon>Darwinulidae</taxon>
        <taxon>Darwinula</taxon>
    </lineage>
</organism>
<dbReference type="Proteomes" id="UP000677054">
    <property type="component" value="Unassembled WGS sequence"/>
</dbReference>
<protein>
    <submittedName>
        <fullName evidence="2">Uncharacterized protein</fullName>
    </submittedName>
</protein>
<sequence length="346" mass="38173">MSPGCTKHPLGSSVLPSPASHDHKSSRSQPRSERGETGSNRVVISRNGTETLLTEEEKVNLGSGLSICTKESSLFALHCQALIRDELVYSAEEEWDRKGALSRARGMSLAPSQIQQAFSERHPRQGREDELRDSHNELPSFRSYRRNKEGVKQLTIETIYFIPANDDSSCIQSEQDASAVKGRKRKKGSTLPECGSAILVLDCDRERDSEKKYRRDRVTERQCGMARSREVDPAGDIWIQLFSCCITQQPPSTIDKERSGSPTSLPNRKPSPRHPVSRHTFLLSTFPPSVPFTSHVIPPASSVTDQFKKAATALGFAQLVSSHRKTGKVLSSGVGSMNGEEENIAG</sequence>
<feature type="region of interest" description="Disordered" evidence="1">
    <location>
        <begin position="327"/>
        <end position="346"/>
    </location>
</feature>
<proteinExistence type="predicted"/>
<feature type="region of interest" description="Disordered" evidence="1">
    <location>
        <begin position="117"/>
        <end position="138"/>
    </location>
</feature>
<feature type="region of interest" description="Disordered" evidence="1">
    <location>
        <begin position="1"/>
        <end position="41"/>
    </location>
</feature>